<evidence type="ECO:0000313" key="2">
    <source>
        <dbReference type="Proteomes" id="UP001054252"/>
    </source>
</evidence>
<reference evidence="1 2" key="1">
    <citation type="journal article" date="2021" name="Commun. Biol.">
        <title>The genome of Shorea leprosula (Dipterocarpaceae) highlights the ecological relevance of drought in aseasonal tropical rainforests.</title>
        <authorList>
            <person name="Ng K.K.S."/>
            <person name="Kobayashi M.J."/>
            <person name="Fawcett J.A."/>
            <person name="Hatakeyama M."/>
            <person name="Paape T."/>
            <person name="Ng C.H."/>
            <person name="Ang C.C."/>
            <person name="Tnah L.H."/>
            <person name="Lee C.T."/>
            <person name="Nishiyama T."/>
            <person name="Sese J."/>
            <person name="O'Brien M.J."/>
            <person name="Copetti D."/>
            <person name="Mohd Noor M.I."/>
            <person name="Ong R.C."/>
            <person name="Putra M."/>
            <person name="Sireger I.Z."/>
            <person name="Indrioko S."/>
            <person name="Kosugi Y."/>
            <person name="Izuno A."/>
            <person name="Isagi Y."/>
            <person name="Lee S.L."/>
            <person name="Shimizu K.K."/>
        </authorList>
    </citation>
    <scope>NUCLEOTIDE SEQUENCE [LARGE SCALE GENOMIC DNA]</scope>
    <source>
        <strain evidence="1">214</strain>
    </source>
</reference>
<protein>
    <submittedName>
        <fullName evidence="1">Uncharacterized protein</fullName>
    </submittedName>
</protein>
<evidence type="ECO:0000313" key="1">
    <source>
        <dbReference type="EMBL" id="GKV05661.1"/>
    </source>
</evidence>
<dbReference type="Proteomes" id="UP001054252">
    <property type="component" value="Unassembled WGS sequence"/>
</dbReference>
<name>A0AAV5IUY9_9ROSI</name>
<keyword evidence="2" id="KW-1185">Reference proteome</keyword>
<sequence length="60" mass="6794">MVFPVHEMEFTLKMRKITKDSVIAFMQYSLDLTHLRFYVNGGSCLVPSVLGSLGSDIEIK</sequence>
<comment type="caution">
    <text evidence="1">The sequence shown here is derived from an EMBL/GenBank/DDBJ whole genome shotgun (WGS) entry which is preliminary data.</text>
</comment>
<dbReference type="EMBL" id="BPVZ01000024">
    <property type="protein sequence ID" value="GKV05661.1"/>
    <property type="molecule type" value="Genomic_DNA"/>
</dbReference>
<accession>A0AAV5IUY9</accession>
<proteinExistence type="predicted"/>
<dbReference type="AlphaFoldDB" id="A0AAV5IUY9"/>
<gene>
    <name evidence="1" type="ORF">SLEP1_g17647</name>
</gene>
<organism evidence="1 2">
    <name type="scientific">Rubroshorea leprosula</name>
    <dbReference type="NCBI Taxonomy" id="152421"/>
    <lineage>
        <taxon>Eukaryota</taxon>
        <taxon>Viridiplantae</taxon>
        <taxon>Streptophyta</taxon>
        <taxon>Embryophyta</taxon>
        <taxon>Tracheophyta</taxon>
        <taxon>Spermatophyta</taxon>
        <taxon>Magnoliopsida</taxon>
        <taxon>eudicotyledons</taxon>
        <taxon>Gunneridae</taxon>
        <taxon>Pentapetalae</taxon>
        <taxon>rosids</taxon>
        <taxon>malvids</taxon>
        <taxon>Malvales</taxon>
        <taxon>Dipterocarpaceae</taxon>
        <taxon>Rubroshorea</taxon>
    </lineage>
</organism>